<evidence type="ECO:0000256" key="4">
    <source>
        <dbReference type="ARBA" id="ARBA00022690"/>
    </source>
</evidence>
<dbReference type="OrthoDB" id="2429551at2759"/>
<dbReference type="AlphaFoldDB" id="A0A4Z2JFR7"/>
<evidence type="ECO:0000256" key="8">
    <source>
        <dbReference type="ARBA" id="ARBA00041437"/>
    </source>
</evidence>
<dbReference type="GO" id="GO:0005829">
    <property type="term" value="C:cytosol"/>
    <property type="evidence" value="ECO:0007669"/>
    <property type="project" value="TreeGrafter"/>
</dbReference>
<evidence type="ECO:0000256" key="7">
    <source>
        <dbReference type="ARBA" id="ARBA00040677"/>
    </source>
</evidence>
<keyword evidence="11" id="KW-1185">Reference proteome</keyword>
<evidence type="ECO:0000256" key="1">
    <source>
        <dbReference type="ARBA" id="ARBA00004496"/>
    </source>
</evidence>
<dbReference type="GO" id="GO:0071220">
    <property type="term" value="P:cellular response to bacterial lipoprotein"/>
    <property type="evidence" value="ECO:0007669"/>
    <property type="project" value="UniProtKB-ARBA"/>
</dbReference>
<dbReference type="PANTHER" id="PTHR11414:SF21">
    <property type="entry name" value="CYSTATIN 14A, TANDEM DUPLICATE 1-RELATED"/>
    <property type="match status" value="1"/>
</dbReference>
<gene>
    <name evidence="10" type="primary">CYTB</name>
    <name evidence="10" type="ORF">EYF80_000704</name>
</gene>
<dbReference type="GO" id="GO:0002376">
    <property type="term" value="P:immune system process"/>
    <property type="evidence" value="ECO:0007669"/>
    <property type="project" value="UniProtKB-KW"/>
</dbReference>
<dbReference type="InterPro" id="IPR001713">
    <property type="entry name" value="Prot_inh_stefin"/>
</dbReference>
<dbReference type="GO" id="GO:0004869">
    <property type="term" value="F:cysteine-type endopeptidase inhibitor activity"/>
    <property type="evidence" value="ECO:0007669"/>
    <property type="project" value="UniProtKB-KW"/>
</dbReference>
<organism evidence="10 11">
    <name type="scientific">Liparis tanakae</name>
    <name type="common">Tanaka's snailfish</name>
    <dbReference type="NCBI Taxonomy" id="230148"/>
    <lineage>
        <taxon>Eukaryota</taxon>
        <taxon>Metazoa</taxon>
        <taxon>Chordata</taxon>
        <taxon>Craniata</taxon>
        <taxon>Vertebrata</taxon>
        <taxon>Euteleostomi</taxon>
        <taxon>Actinopterygii</taxon>
        <taxon>Neopterygii</taxon>
        <taxon>Teleostei</taxon>
        <taxon>Neoteleostei</taxon>
        <taxon>Acanthomorphata</taxon>
        <taxon>Eupercaria</taxon>
        <taxon>Perciformes</taxon>
        <taxon>Cottioidei</taxon>
        <taxon>Cottales</taxon>
        <taxon>Liparidae</taxon>
        <taxon>Liparis</taxon>
    </lineage>
</organism>
<evidence type="ECO:0000259" key="9">
    <source>
        <dbReference type="SMART" id="SM00043"/>
    </source>
</evidence>
<name>A0A4Z2JFR7_9TELE</name>
<dbReference type="InterPro" id="IPR000010">
    <property type="entry name" value="Cystatin_dom"/>
</dbReference>
<keyword evidence="3" id="KW-0963">Cytoplasm</keyword>
<accession>A0A4Z2JFR7</accession>
<keyword evidence="4" id="KW-0646">Protease inhibitor</keyword>
<evidence type="ECO:0000256" key="3">
    <source>
        <dbReference type="ARBA" id="ARBA00022490"/>
    </source>
</evidence>
<dbReference type="SUPFAM" id="SSF54403">
    <property type="entry name" value="Cystatin/monellin"/>
    <property type="match status" value="1"/>
</dbReference>
<dbReference type="PANTHER" id="PTHR11414">
    <property type="entry name" value="CYSTATIN FAMILY MEMBER"/>
    <property type="match status" value="1"/>
</dbReference>
<feature type="domain" description="Cystatin" evidence="9">
    <location>
        <begin position="6"/>
        <end position="103"/>
    </location>
</feature>
<sequence>MAHQHGMCGGPTEAKEATEEVHEICRSMKVHAEKKAGKTFEVFTAESFKTQCVAGTNYFIKVHVGGDEHVHLCVYKKLPCHGGELELTSMQHPKKEADLIEYF</sequence>
<reference evidence="10 11" key="1">
    <citation type="submission" date="2019-03" db="EMBL/GenBank/DDBJ databases">
        <title>First draft genome of Liparis tanakae, snailfish: a comprehensive survey of snailfish specific genes.</title>
        <authorList>
            <person name="Kim W."/>
            <person name="Song I."/>
            <person name="Jeong J.-H."/>
            <person name="Kim D."/>
            <person name="Kim S."/>
            <person name="Ryu S."/>
            <person name="Song J.Y."/>
            <person name="Lee S.K."/>
        </authorList>
    </citation>
    <scope>NUCLEOTIDE SEQUENCE [LARGE SCALE GENOMIC DNA]</scope>
    <source>
        <tissue evidence="10">Muscle</tissue>
    </source>
</reference>
<comment type="similarity">
    <text evidence="2">Belongs to the cystatin family.</text>
</comment>
<evidence type="ECO:0000256" key="5">
    <source>
        <dbReference type="ARBA" id="ARBA00022704"/>
    </source>
</evidence>
<evidence type="ECO:0000256" key="6">
    <source>
        <dbReference type="ARBA" id="ARBA00022859"/>
    </source>
</evidence>
<keyword evidence="6" id="KW-0391">Immunity</keyword>
<evidence type="ECO:0000256" key="2">
    <source>
        <dbReference type="ARBA" id="ARBA00009403"/>
    </source>
</evidence>
<comment type="subcellular location">
    <subcellularLocation>
        <location evidence="1">Cytoplasm</location>
    </subcellularLocation>
</comment>
<dbReference type="Gene3D" id="3.10.450.10">
    <property type="match status" value="1"/>
</dbReference>
<evidence type="ECO:0000313" key="11">
    <source>
        <dbReference type="Proteomes" id="UP000314294"/>
    </source>
</evidence>
<dbReference type="InterPro" id="IPR046350">
    <property type="entry name" value="Cystatin_sf"/>
</dbReference>
<dbReference type="SMART" id="SM00043">
    <property type="entry name" value="CY"/>
    <property type="match status" value="1"/>
</dbReference>
<evidence type="ECO:0000313" key="10">
    <source>
        <dbReference type="EMBL" id="TNN88827.1"/>
    </source>
</evidence>
<dbReference type="Proteomes" id="UP000314294">
    <property type="component" value="Unassembled WGS sequence"/>
</dbReference>
<dbReference type="FunFam" id="3.10.450.10:FF:000001">
    <property type="entry name" value="Cystatin-A"/>
    <property type="match status" value="1"/>
</dbReference>
<comment type="caution">
    <text evidence="10">The sequence shown here is derived from an EMBL/GenBank/DDBJ whole genome shotgun (WGS) entry which is preliminary data.</text>
</comment>
<dbReference type="Pfam" id="PF00031">
    <property type="entry name" value="Cystatin"/>
    <property type="match status" value="1"/>
</dbReference>
<keyword evidence="5" id="KW-0789">Thiol protease inhibitor</keyword>
<dbReference type="EMBL" id="SRLO01000003">
    <property type="protein sequence ID" value="TNN88827.1"/>
    <property type="molecule type" value="Genomic_DNA"/>
</dbReference>
<protein>
    <recommendedName>
        <fullName evidence="7">Cystatin-B</fullName>
    </recommendedName>
    <alternativeName>
        <fullName evidence="8">Stefin-B</fullName>
    </alternativeName>
</protein>
<dbReference type="CDD" id="cd00042">
    <property type="entry name" value="CY"/>
    <property type="match status" value="1"/>
</dbReference>
<proteinExistence type="inferred from homology"/>
<dbReference type="PRINTS" id="PR00295">
    <property type="entry name" value="STEFINA"/>
</dbReference>